<proteinExistence type="inferred from homology"/>
<dbReference type="PANTHER" id="PTHR30521:SF4">
    <property type="entry name" value="DEFERROCHELATASE"/>
    <property type="match status" value="1"/>
</dbReference>
<dbReference type="Pfam" id="PF20628">
    <property type="entry name" value="Dyp_perox_C"/>
    <property type="match status" value="1"/>
</dbReference>
<keyword evidence="4" id="KW-0479">Metal-binding</keyword>
<dbReference type="InterPro" id="IPR006314">
    <property type="entry name" value="Dyp_peroxidase"/>
</dbReference>
<keyword evidence="12" id="KW-1185">Reference proteome</keyword>
<keyword evidence="7" id="KW-0408">Iron</keyword>
<dbReference type="Pfam" id="PF04261">
    <property type="entry name" value="Dyp_perox_N"/>
    <property type="match status" value="1"/>
</dbReference>
<dbReference type="GO" id="GO:0004601">
    <property type="term" value="F:peroxidase activity"/>
    <property type="evidence" value="ECO:0007669"/>
    <property type="project" value="UniProtKB-KW"/>
</dbReference>
<evidence type="ECO:0000256" key="7">
    <source>
        <dbReference type="ARBA" id="ARBA00023004"/>
    </source>
</evidence>
<keyword evidence="6" id="KW-0560">Oxidoreductase</keyword>
<evidence type="ECO:0000259" key="9">
    <source>
        <dbReference type="Pfam" id="PF04261"/>
    </source>
</evidence>
<accession>A0ABV6QX18</accession>
<evidence type="ECO:0000256" key="2">
    <source>
        <dbReference type="ARBA" id="ARBA00022559"/>
    </source>
</evidence>
<dbReference type="PROSITE" id="PS51404">
    <property type="entry name" value="DYP_PEROXIDASE"/>
    <property type="match status" value="1"/>
</dbReference>
<dbReference type="InterPro" id="IPR048328">
    <property type="entry name" value="Dyp_perox_C"/>
</dbReference>
<comment type="cofactor">
    <cofactor evidence="1">
        <name>heme b</name>
        <dbReference type="ChEBI" id="CHEBI:60344"/>
    </cofactor>
</comment>
<protein>
    <submittedName>
        <fullName evidence="11">Dyp-type peroxidase</fullName>
    </submittedName>
</protein>
<dbReference type="InterPro" id="IPR048327">
    <property type="entry name" value="Dyp_perox_N"/>
</dbReference>
<comment type="caution">
    <text evidence="11">The sequence shown here is derived from an EMBL/GenBank/DDBJ whole genome shotgun (WGS) entry which is preliminary data.</text>
</comment>
<evidence type="ECO:0000259" key="10">
    <source>
        <dbReference type="Pfam" id="PF20628"/>
    </source>
</evidence>
<dbReference type="EMBL" id="JBHLTC010000047">
    <property type="protein sequence ID" value="MFC0629187.1"/>
    <property type="molecule type" value="Genomic_DNA"/>
</dbReference>
<evidence type="ECO:0000256" key="1">
    <source>
        <dbReference type="ARBA" id="ARBA00001970"/>
    </source>
</evidence>
<keyword evidence="2 11" id="KW-0575">Peroxidase</keyword>
<keyword evidence="5" id="KW-0732">Signal</keyword>
<dbReference type="NCBIfam" id="TIGR01413">
    <property type="entry name" value="Dyp_perox_fam"/>
    <property type="match status" value="1"/>
</dbReference>
<feature type="domain" description="Dyp-type peroxidase N-terminal" evidence="9">
    <location>
        <begin position="56"/>
        <end position="190"/>
    </location>
</feature>
<dbReference type="InterPro" id="IPR011008">
    <property type="entry name" value="Dimeric_a/b-barrel"/>
</dbReference>
<evidence type="ECO:0000256" key="6">
    <source>
        <dbReference type="ARBA" id="ARBA00023002"/>
    </source>
</evidence>
<evidence type="ECO:0000256" key="3">
    <source>
        <dbReference type="ARBA" id="ARBA00022617"/>
    </source>
</evidence>
<name>A0ABV6QX18_9ACTN</name>
<comment type="similarity">
    <text evidence="8">Belongs to the DyP-type peroxidase family.</text>
</comment>
<dbReference type="SUPFAM" id="SSF54909">
    <property type="entry name" value="Dimeric alpha+beta barrel"/>
    <property type="match status" value="1"/>
</dbReference>
<dbReference type="Proteomes" id="UP001589890">
    <property type="component" value="Unassembled WGS sequence"/>
</dbReference>
<feature type="domain" description="Dyp-type peroxidase C-terminal" evidence="10">
    <location>
        <begin position="199"/>
        <end position="370"/>
    </location>
</feature>
<evidence type="ECO:0000256" key="8">
    <source>
        <dbReference type="ARBA" id="ARBA00025737"/>
    </source>
</evidence>
<evidence type="ECO:0000256" key="4">
    <source>
        <dbReference type="ARBA" id="ARBA00022723"/>
    </source>
</evidence>
<dbReference type="PANTHER" id="PTHR30521">
    <property type="entry name" value="DEFERROCHELATASE/PEROXIDASE"/>
    <property type="match status" value="1"/>
</dbReference>
<evidence type="ECO:0000256" key="5">
    <source>
        <dbReference type="ARBA" id="ARBA00022729"/>
    </source>
</evidence>
<dbReference type="RefSeq" id="WP_380056829.1">
    <property type="nucleotide sequence ID" value="NZ_JBHLTC010000047.1"/>
</dbReference>
<evidence type="ECO:0000313" key="12">
    <source>
        <dbReference type="Proteomes" id="UP001589890"/>
    </source>
</evidence>
<evidence type="ECO:0000313" key="11">
    <source>
        <dbReference type="EMBL" id="MFC0629187.1"/>
    </source>
</evidence>
<sequence length="384" mass="40428">MELPSQSEVDRLLSRRLLLAGGLAAGAAGCSVDRTQVAAPVDHPGTATVAAAGRHQAGIASPPDQQAHVTIRIADLTSRPGLATTLARLGRRILSLTAGTDAHLAGLPVSRLTVTVGLGPAVVRDLLGPAAPGAQDLPRFGREEIPAEHRGGDLLIQICADDPAIATLADQSIAAVLGTAATTRWQSNGVRGFVDASGARNLLGFYDGVNVPRTQPELDHDVWLDGPAAVRGGTIAVVRLIRLDIDRFTRQPVVAQERAIGRRRSDGAPLSGGTIGTAPDLNAKTDDGRYLIPVDAHVRRAHPLPSGADGLMLRRSYSYAHGAGDQGLIFISFQRTLRTFIRTQQRLDEQDALMAFATTTASGTFLILPGFDSTHSLGSTLFSR</sequence>
<organism evidence="11 12">
    <name type="scientific">Kribbella deserti</name>
    <dbReference type="NCBI Taxonomy" id="1926257"/>
    <lineage>
        <taxon>Bacteria</taxon>
        <taxon>Bacillati</taxon>
        <taxon>Actinomycetota</taxon>
        <taxon>Actinomycetes</taxon>
        <taxon>Propionibacteriales</taxon>
        <taxon>Kribbellaceae</taxon>
        <taxon>Kribbella</taxon>
    </lineage>
</organism>
<keyword evidence="3" id="KW-0349">Heme</keyword>
<reference evidence="11 12" key="1">
    <citation type="submission" date="2024-09" db="EMBL/GenBank/DDBJ databases">
        <authorList>
            <person name="Sun Q."/>
            <person name="Mori K."/>
        </authorList>
    </citation>
    <scope>NUCLEOTIDE SEQUENCE [LARGE SCALE GENOMIC DNA]</scope>
    <source>
        <strain evidence="11 12">CGMCC 1.15906</strain>
    </source>
</reference>
<gene>
    <name evidence="11" type="ORF">ACFFGN_34300</name>
</gene>